<evidence type="ECO:0000259" key="2">
    <source>
        <dbReference type="SMART" id="SM00245"/>
    </source>
</evidence>
<dbReference type="PANTHER" id="PTHR32060:SF22">
    <property type="entry name" value="CARBOXYL-TERMINAL-PROCESSING PEPTIDASE 3, CHLOROPLASTIC"/>
    <property type="match status" value="1"/>
</dbReference>
<accession>A0A0C2ZZP3</accession>
<dbReference type="InterPro" id="IPR005151">
    <property type="entry name" value="Tail-specific_protease"/>
</dbReference>
<dbReference type="EC" id="3.4.21.-" evidence="3"/>
<evidence type="ECO:0000313" key="3">
    <source>
        <dbReference type="EMBL" id="KIM13514.1"/>
    </source>
</evidence>
<dbReference type="SUPFAM" id="SSF52096">
    <property type="entry name" value="ClpP/crotonase"/>
    <property type="match status" value="1"/>
</dbReference>
<reference evidence="3 4" key="1">
    <citation type="submission" date="2015-01" db="EMBL/GenBank/DDBJ databases">
        <title>Draft Genome Sequence of Mycoplasma capricolum subsp. capricolum str. GM508D.</title>
        <authorList>
            <person name="Calcutt M.J."/>
            <person name="Foecking M.F."/>
        </authorList>
    </citation>
    <scope>NUCLEOTIDE SEQUENCE [LARGE SCALE GENOMIC DNA]</scope>
    <source>
        <strain evidence="3 4">GM508D</strain>
    </source>
</reference>
<dbReference type="GO" id="GO:0004175">
    <property type="term" value="F:endopeptidase activity"/>
    <property type="evidence" value="ECO:0007669"/>
    <property type="project" value="TreeGrafter"/>
</dbReference>
<name>A0A0C2ZZP3_MYCCA</name>
<dbReference type="Gene3D" id="3.90.226.10">
    <property type="entry name" value="2-enoyl-CoA Hydratase, Chain A, domain 1"/>
    <property type="match status" value="1"/>
</dbReference>
<organism evidence="3 4">
    <name type="scientific">Mycoplasma capricolum subsp. capricolum</name>
    <dbReference type="NCBI Taxonomy" id="40479"/>
    <lineage>
        <taxon>Bacteria</taxon>
        <taxon>Bacillati</taxon>
        <taxon>Mycoplasmatota</taxon>
        <taxon>Mollicutes</taxon>
        <taxon>Mycoplasmataceae</taxon>
        <taxon>Mycoplasma</taxon>
    </lineage>
</organism>
<keyword evidence="1" id="KW-0812">Transmembrane</keyword>
<evidence type="ECO:0000256" key="1">
    <source>
        <dbReference type="SAM" id="Phobius"/>
    </source>
</evidence>
<dbReference type="RefSeq" id="WP_041159584.1">
    <property type="nucleotide sequence ID" value="NZ_JXQB01000001.1"/>
</dbReference>
<gene>
    <name evidence="3" type="ORF">MCGM508_00240</name>
</gene>
<dbReference type="GO" id="GO:0006508">
    <property type="term" value="P:proteolysis"/>
    <property type="evidence" value="ECO:0007669"/>
    <property type="project" value="InterPro"/>
</dbReference>
<dbReference type="AlphaFoldDB" id="A0A0C2ZZP3"/>
<proteinExistence type="predicted"/>
<dbReference type="CDD" id="cd06567">
    <property type="entry name" value="Peptidase_S41"/>
    <property type="match status" value="1"/>
</dbReference>
<protein>
    <submittedName>
        <fullName evidence="3">Peptidase S41 family protein</fullName>
        <ecNumber evidence="3">3.4.21.-</ecNumber>
    </submittedName>
</protein>
<dbReference type="PANTHER" id="PTHR32060">
    <property type="entry name" value="TAIL-SPECIFIC PROTEASE"/>
    <property type="match status" value="1"/>
</dbReference>
<feature type="domain" description="Tail specific protease" evidence="2">
    <location>
        <begin position="324"/>
        <end position="511"/>
    </location>
</feature>
<dbReference type="EMBL" id="JXQB01000001">
    <property type="protein sequence ID" value="KIM13514.1"/>
    <property type="molecule type" value="Genomic_DNA"/>
</dbReference>
<keyword evidence="3" id="KW-0378">Hydrolase</keyword>
<keyword evidence="1" id="KW-1133">Transmembrane helix</keyword>
<keyword evidence="1" id="KW-0472">Membrane</keyword>
<dbReference type="GO" id="GO:0008236">
    <property type="term" value="F:serine-type peptidase activity"/>
    <property type="evidence" value="ECO:0007669"/>
    <property type="project" value="InterPro"/>
</dbReference>
<feature type="transmembrane region" description="Helical" evidence="1">
    <location>
        <begin position="653"/>
        <end position="676"/>
    </location>
</feature>
<dbReference type="SMART" id="SM00245">
    <property type="entry name" value="TSPc"/>
    <property type="match status" value="1"/>
</dbReference>
<comment type="caution">
    <text evidence="3">The sequence shown here is derived from an EMBL/GenBank/DDBJ whole genome shotgun (WGS) entry which is preliminary data.</text>
</comment>
<sequence length="683" mass="79063">MKLLLTSLFLFSNTITPVLTNSINIVSTNNTLSLKEYKLNSLTKSVEIKNKKKINLHLHKDVGYVSIKEFLDSIEPIIKFNDIKHEFKNNKAIITLNSKIPNLKIEFDYKTQDIIVSNNNIFTEILKYKERGEEKLNLEFQNLKNENPNTQFKYHLKDYDIEMLKDQKDIYLPIVLLNQIFLNESNIQVYFNDDEVNIFRFADSLKDISGIVNLKMSKANMSNSIPKSLKEFQYKYFAFLFDHYYGIKLPNNKSYIDYFKKYEQKIINFSNDLHYLTTRQIVADLDDPHSAYILDGFYNKEKDINKVQITGNTKEHRYDNWINIQSLLAQHDPSKIEYQNRFLSDNKTSVISFKQFEIDTAKQIEKSLKEAQNKGIKNIIFNVTQNGGGFIGAAYELMGFLTDKPFNVYNYNPLSKEQKVETIKSKYNKYNFNYYILTSPYSFSAGNIFPQITKDNKVAKIIGYKTFGGASSIGYFILPTGDIIQLSTNNVFTNNKFRSLEFGVKPDVMLNGSVETNAKDLYDDNKLLELINKADKISFTNDDDSTIKPIDTIPLKPDKPNKNEIKPKLSLSKLIKNKNIKISKNDPITLLKELFENNPDINFDQEIRISLKQPNKAEIYLENNPNDKITVNFSIVKDISEQNQNVKNNKTKLIIIISSSSLLVVIVSLLLTFLIIKKLKNKK</sequence>
<evidence type="ECO:0000313" key="4">
    <source>
        <dbReference type="Proteomes" id="UP000031975"/>
    </source>
</evidence>
<dbReference type="InterPro" id="IPR029045">
    <property type="entry name" value="ClpP/crotonase-like_dom_sf"/>
</dbReference>
<dbReference type="Pfam" id="PF03572">
    <property type="entry name" value="Peptidase_S41"/>
    <property type="match status" value="1"/>
</dbReference>
<dbReference type="Proteomes" id="UP000031975">
    <property type="component" value="Unassembled WGS sequence"/>
</dbReference>